<dbReference type="AlphaFoldDB" id="A0A0G4HXN5"/>
<accession>A0A0G4HXN5</accession>
<gene>
    <name evidence="1" type="ORF">Cvel_9301</name>
</gene>
<reference evidence="1" key="1">
    <citation type="submission" date="2014-11" db="EMBL/GenBank/DDBJ databases">
        <authorList>
            <person name="Otto D Thomas"/>
            <person name="Naeem Raeece"/>
        </authorList>
    </citation>
    <scope>NUCLEOTIDE SEQUENCE</scope>
</reference>
<dbReference type="VEuPathDB" id="CryptoDB:Cvel_9301"/>
<protein>
    <submittedName>
        <fullName evidence="1">Uncharacterized protein</fullName>
    </submittedName>
</protein>
<proteinExistence type="predicted"/>
<evidence type="ECO:0000313" key="1">
    <source>
        <dbReference type="EMBL" id="CEM49267.1"/>
    </source>
</evidence>
<organism evidence="1">
    <name type="scientific">Chromera velia CCMP2878</name>
    <dbReference type="NCBI Taxonomy" id="1169474"/>
    <lineage>
        <taxon>Eukaryota</taxon>
        <taxon>Sar</taxon>
        <taxon>Alveolata</taxon>
        <taxon>Colpodellida</taxon>
        <taxon>Chromeraceae</taxon>
        <taxon>Chromera</taxon>
    </lineage>
</organism>
<name>A0A0G4HXN5_9ALVE</name>
<sequence>MSSTEAGPLRNAVSFVSIPPRLHKLRGTKVNPLQPTQLFQQPDQFADDCTSEFEDDKQVEANYKQASEKGELSEAVTFRLRIEAGVTRMLPFFDFIEAEELRSSQEKVKKTDFANFKLPELKDDEDEDDD</sequence>
<dbReference type="EMBL" id="CDMZ01004283">
    <property type="protein sequence ID" value="CEM49267.1"/>
    <property type="molecule type" value="Genomic_DNA"/>
</dbReference>